<dbReference type="RefSeq" id="WP_123826350.1">
    <property type="nucleotide sequence ID" value="NZ_RKMF01000016.1"/>
</dbReference>
<evidence type="ECO:0000256" key="7">
    <source>
        <dbReference type="SAM" id="Phobius"/>
    </source>
</evidence>
<evidence type="ECO:0000313" key="9">
    <source>
        <dbReference type="Proteomes" id="UP000270616"/>
    </source>
</evidence>
<dbReference type="PANTHER" id="PTHR47089">
    <property type="entry name" value="ABC TRANSPORTER, PERMEASE PROTEIN"/>
    <property type="match status" value="1"/>
</dbReference>
<organism evidence="8 9">
    <name type="scientific">Kocuria soli</name>
    <dbReference type="NCBI Taxonomy" id="2485125"/>
    <lineage>
        <taxon>Bacteria</taxon>
        <taxon>Bacillati</taxon>
        <taxon>Actinomycetota</taxon>
        <taxon>Actinomycetes</taxon>
        <taxon>Micrococcales</taxon>
        <taxon>Micrococcaceae</taxon>
        <taxon>Kocuria</taxon>
    </lineage>
</organism>
<reference evidence="8 9" key="1">
    <citation type="submission" date="2018-10" db="EMBL/GenBank/DDBJ databases">
        <title>Kocuria sp. M5W7-7, whole genome shotgun sequence.</title>
        <authorList>
            <person name="Tuo L."/>
        </authorList>
    </citation>
    <scope>NUCLEOTIDE SEQUENCE [LARGE SCALE GENOMIC DNA]</scope>
    <source>
        <strain evidence="8 9">M5W7-7</strain>
    </source>
</reference>
<keyword evidence="3 7" id="KW-0812">Transmembrane</keyword>
<feature type="transmembrane region" description="Helical" evidence="7">
    <location>
        <begin position="69"/>
        <end position="88"/>
    </location>
</feature>
<feature type="transmembrane region" description="Helical" evidence="7">
    <location>
        <begin position="288"/>
        <end position="308"/>
    </location>
</feature>
<dbReference type="GO" id="GO:0022857">
    <property type="term" value="F:transmembrane transporter activity"/>
    <property type="evidence" value="ECO:0007669"/>
    <property type="project" value="InterPro"/>
</dbReference>
<keyword evidence="2" id="KW-1003">Cell membrane</keyword>
<feature type="transmembrane region" description="Helical" evidence="7">
    <location>
        <begin position="158"/>
        <end position="179"/>
    </location>
</feature>
<dbReference type="OrthoDB" id="45037at2"/>
<feature type="transmembrane region" description="Helical" evidence="7">
    <location>
        <begin position="367"/>
        <end position="388"/>
    </location>
</feature>
<keyword evidence="4 7" id="KW-1133">Transmembrane helix</keyword>
<dbReference type="PANTHER" id="PTHR47089:SF1">
    <property type="entry name" value="GUANOSINE ABC TRANSPORTER PERMEASE PROTEIN NUPP"/>
    <property type="match status" value="1"/>
</dbReference>
<feature type="transmembrane region" description="Helical" evidence="7">
    <location>
        <begin position="314"/>
        <end position="333"/>
    </location>
</feature>
<name>A0A3N3ZMN4_9MICC</name>
<protein>
    <submittedName>
        <fullName evidence="8">ABC transporter permease</fullName>
    </submittedName>
</protein>
<comment type="caution">
    <text evidence="8">The sequence shown here is derived from an EMBL/GenBank/DDBJ whole genome shotgun (WGS) entry which is preliminary data.</text>
</comment>
<dbReference type="CDD" id="cd06580">
    <property type="entry name" value="TM_PBP1_transp_TpRbsC_like"/>
    <property type="match status" value="1"/>
</dbReference>
<feature type="transmembrane region" description="Helical" evidence="7">
    <location>
        <begin position="134"/>
        <end position="152"/>
    </location>
</feature>
<evidence type="ECO:0000256" key="6">
    <source>
        <dbReference type="SAM" id="MobiDB-lite"/>
    </source>
</evidence>
<keyword evidence="5 7" id="KW-0472">Membrane</keyword>
<feature type="transmembrane region" description="Helical" evidence="7">
    <location>
        <begin position="340"/>
        <end position="361"/>
    </location>
</feature>
<gene>
    <name evidence="8" type="ORF">EDL96_11745</name>
</gene>
<dbReference type="InterPro" id="IPR001851">
    <property type="entry name" value="ABC_transp_permease"/>
</dbReference>
<evidence type="ECO:0000256" key="3">
    <source>
        <dbReference type="ARBA" id="ARBA00022692"/>
    </source>
</evidence>
<evidence type="ECO:0000256" key="4">
    <source>
        <dbReference type="ARBA" id="ARBA00022989"/>
    </source>
</evidence>
<dbReference type="Pfam" id="PF02653">
    <property type="entry name" value="BPD_transp_2"/>
    <property type="match status" value="1"/>
</dbReference>
<evidence type="ECO:0000256" key="1">
    <source>
        <dbReference type="ARBA" id="ARBA00004651"/>
    </source>
</evidence>
<feature type="transmembrane region" description="Helical" evidence="7">
    <location>
        <begin position="240"/>
        <end position="258"/>
    </location>
</feature>
<feature type="region of interest" description="Disordered" evidence="6">
    <location>
        <begin position="391"/>
        <end position="412"/>
    </location>
</feature>
<dbReference type="GO" id="GO:0005886">
    <property type="term" value="C:plasma membrane"/>
    <property type="evidence" value="ECO:0007669"/>
    <property type="project" value="UniProtKB-SubCell"/>
</dbReference>
<accession>A0A3N3ZMN4</accession>
<feature type="transmembrane region" description="Helical" evidence="7">
    <location>
        <begin position="28"/>
        <end position="48"/>
    </location>
</feature>
<sequence length="412" mass="42686">MTTPTTNSPTVNAAEDLETDGPAWIGSALQPVLAILAALVLGGLLIAATDERVMKAASYFFSRPSDTLSAGWSAASAAYQAMFYGAVFNPNGNSFARQIYPFTETLTVATPLILAGLGVAVAFRAGLFNIGAQGQILMGATLAAYVGFTWSMPLPLHLLLVVLAGAIGGGVWGGVVGLLKARTGAHEVILTIMLNYIAVNLLAYLLTRPSFLREGSTNPISPPVAESAQFPLLLGAPFRLHWGFVLAVAATVFVWWLLNRSTTGFELRAVGSNPRAAKTAGINVTKGFVIVMILAGALAGLAGVAQISGTEGSLSAGVAASFGFDAITVALLGRSTPLGTFLAGVLYGGFRAGAVTMQTMTGTNVDIVLVVQSLIVLFIALPPLFTAARGRRSRRDKSKTTRSAGAVKEAQA</sequence>
<feature type="transmembrane region" description="Helical" evidence="7">
    <location>
        <begin position="108"/>
        <end position="127"/>
    </location>
</feature>
<proteinExistence type="predicted"/>
<evidence type="ECO:0000256" key="2">
    <source>
        <dbReference type="ARBA" id="ARBA00022475"/>
    </source>
</evidence>
<dbReference type="AlphaFoldDB" id="A0A3N3ZMN4"/>
<evidence type="ECO:0000313" key="8">
    <source>
        <dbReference type="EMBL" id="ROZ61953.1"/>
    </source>
</evidence>
<dbReference type="EMBL" id="RKMF01000016">
    <property type="protein sequence ID" value="ROZ61953.1"/>
    <property type="molecule type" value="Genomic_DNA"/>
</dbReference>
<evidence type="ECO:0000256" key="5">
    <source>
        <dbReference type="ARBA" id="ARBA00023136"/>
    </source>
</evidence>
<comment type="subcellular location">
    <subcellularLocation>
        <location evidence="1">Cell membrane</location>
        <topology evidence="1">Multi-pass membrane protein</topology>
    </subcellularLocation>
</comment>
<dbReference type="Proteomes" id="UP000270616">
    <property type="component" value="Unassembled WGS sequence"/>
</dbReference>
<keyword evidence="9" id="KW-1185">Reference proteome</keyword>
<feature type="transmembrane region" description="Helical" evidence="7">
    <location>
        <begin position="188"/>
        <end position="206"/>
    </location>
</feature>